<proteinExistence type="inferred from homology"/>
<dbReference type="PANTHER" id="PTHR43701">
    <property type="entry name" value="MEMBRANE TRANSPORTER PROTEIN MJ0441-RELATED"/>
    <property type="match status" value="1"/>
</dbReference>
<evidence type="ECO:0000313" key="11">
    <source>
        <dbReference type="Proteomes" id="UP000321800"/>
    </source>
</evidence>
<dbReference type="STRING" id="104102.AtDm6_2152"/>
<protein>
    <recommendedName>
        <fullName evidence="5">Probable membrane transporter protein</fullName>
    </recommendedName>
</protein>
<evidence type="ECO:0000313" key="9">
    <source>
        <dbReference type="Proteomes" id="UP000029448"/>
    </source>
</evidence>
<gene>
    <name evidence="7" type="ORF">AtDm6_2152</name>
    <name evidence="6" type="ORF">ATR01nite_25010</name>
    <name evidence="8" type="ORF">HC62_15610</name>
</gene>
<organism evidence="7 9">
    <name type="scientific">Acetobacter tropicalis</name>
    <dbReference type="NCBI Taxonomy" id="104102"/>
    <lineage>
        <taxon>Bacteria</taxon>
        <taxon>Pseudomonadati</taxon>
        <taxon>Pseudomonadota</taxon>
        <taxon>Alphaproteobacteria</taxon>
        <taxon>Acetobacterales</taxon>
        <taxon>Acetobacteraceae</taxon>
        <taxon>Acetobacter</taxon>
    </lineage>
</organism>
<feature type="transmembrane region" description="Helical" evidence="5">
    <location>
        <begin position="12"/>
        <end position="41"/>
    </location>
</feature>
<keyword evidence="5" id="KW-1003">Cell membrane</keyword>
<dbReference type="Proteomes" id="UP000321800">
    <property type="component" value="Unassembled WGS sequence"/>
</dbReference>
<evidence type="ECO:0000256" key="4">
    <source>
        <dbReference type="ARBA" id="ARBA00023136"/>
    </source>
</evidence>
<dbReference type="PANTHER" id="PTHR43701:SF2">
    <property type="entry name" value="MEMBRANE TRANSPORTER PROTEIN YJNA-RELATED"/>
    <property type="match status" value="1"/>
</dbReference>
<dbReference type="EMBL" id="JOMM01000054">
    <property type="protein sequence ID" value="OUI82896.1"/>
    <property type="molecule type" value="Genomic_DNA"/>
</dbReference>
<feature type="transmembrane region" description="Helical" evidence="5">
    <location>
        <begin position="78"/>
        <end position="96"/>
    </location>
</feature>
<dbReference type="EMBL" id="BJVR01000035">
    <property type="protein sequence ID" value="GEL51426.1"/>
    <property type="molecule type" value="Genomic_DNA"/>
</dbReference>
<reference evidence="7 9" key="1">
    <citation type="submission" date="2014-06" db="EMBL/GenBank/DDBJ databases">
        <title>Functional and comparative genomic analyses of the Drosophila gut microbiota identify candidate symbiosis factors.</title>
        <authorList>
            <person name="Newell P.D."/>
            <person name="Chaston J.M."/>
            <person name="Douglas A.E."/>
        </authorList>
    </citation>
    <scope>NUCLEOTIDE SEQUENCE [LARGE SCALE GENOMIC DNA]</scope>
    <source>
        <strain evidence="7 9">DmCS_006</strain>
    </source>
</reference>
<feature type="transmembrane region" description="Helical" evidence="5">
    <location>
        <begin position="47"/>
        <end position="66"/>
    </location>
</feature>
<keyword evidence="3 5" id="KW-1133">Transmembrane helix</keyword>
<dbReference type="Proteomes" id="UP000029448">
    <property type="component" value="Unassembled WGS sequence"/>
</dbReference>
<comment type="caution">
    <text evidence="7">The sequence shown here is derived from an EMBL/GenBank/DDBJ whole genome shotgun (WGS) entry which is preliminary data.</text>
</comment>
<sequence length="260" mass="26217">MSDPLLHTGLEIFSGMLVGFTLGLIGGGGSILAVPLMVYLVGVSNPHVAIGTSALAVAINALVGLAQHARAHTVKWRCAAIFASCGVAGAFVGAAVGKAVDGKRLLLCFAILMIGVGILMLRGRRNQGCPGASCNRDNAAKVAGFGLGTGVLSGFFGIGGGFLIVPGLIASTGMPILNAVGTSLVAVAAFGLSTAASYMMSGYIDWQLAALFIVGGAVGSVAGTRTARSMARSTGSLTTFFAGVIFCVAIYMIWQSLRSL</sequence>
<accession>A0A094ZJD9</accession>
<dbReference type="Pfam" id="PF01925">
    <property type="entry name" value="TauE"/>
    <property type="match status" value="1"/>
</dbReference>
<dbReference type="Proteomes" id="UP000194565">
    <property type="component" value="Unassembled WGS sequence"/>
</dbReference>
<feature type="transmembrane region" description="Helical" evidence="5">
    <location>
        <begin position="142"/>
        <end position="164"/>
    </location>
</feature>
<evidence type="ECO:0000256" key="5">
    <source>
        <dbReference type="RuleBase" id="RU363041"/>
    </source>
</evidence>
<dbReference type="InterPro" id="IPR002781">
    <property type="entry name" value="TM_pro_TauE-like"/>
</dbReference>
<evidence type="ECO:0000313" key="7">
    <source>
        <dbReference type="EMBL" id="KGB22571.1"/>
    </source>
</evidence>
<feature type="transmembrane region" description="Helical" evidence="5">
    <location>
        <begin position="176"/>
        <end position="196"/>
    </location>
</feature>
<evidence type="ECO:0000313" key="10">
    <source>
        <dbReference type="Proteomes" id="UP000194565"/>
    </source>
</evidence>
<comment type="subcellular location">
    <subcellularLocation>
        <location evidence="5">Cell membrane</location>
        <topology evidence="5">Multi-pass membrane protein</topology>
    </subcellularLocation>
    <subcellularLocation>
        <location evidence="1">Membrane</location>
        <topology evidence="1">Multi-pass membrane protein</topology>
    </subcellularLocation>
</comment>
<dbReference type="GeneID" id="89478058"/>
<keyword evidence="4 5" id="KW-0472">Membrane</keyword>
<dbReference type="InterPro" id="IPR051598">
    <property type="entry name" value="TSUP/Inactive_protease-like"/>
</dbReference>
<evidence type="ECO:0000256" key="3">
    <source>
        <dbReference type="ARBA" id="ARBA00022989"/>
    </source>
</evidence>
<reference evidence="6 11" key="3">
    <citation type="submission" date="2019-07" db="EMBL/GenBank/DDBJ databases">
        <title>Whole genome shotgun sequence of Acetobacter tropicalis NBRC 16470.</title>
        <authorList>
            <person name="Hosoyama A."/>
            <person name="Uohara A."/>
            <person name="Ohji S."/>
            <person name="Ichikawa N."/>
        </authorList>
    </citation>
    <scope>NUCLEOTIDE SEQUENCE [LARGE SCALE GENOMIC DNA]</scope>
    <source>
        <strain evidence="6 11">NBRC 16470</strain>
    </source>
</reference>
<feature type="transmembrane region" description="Helical" evidence="5">
    <location>
        <begin position="203"/>
        <end position="223"/>
    </location>
</feature>
<name>A0A094ZJD9_9PROT</name>
<dbReference type="PATRIC" id="fig|104102.11.peg.1056"/>
<feature type="transmembrane region" description="Helical" evidence="5">
    <location>
        <begin position="102"/>
        <end position="121"/>
    </location>
</feature>
<dbReference type="RefSeq" id="WP_035380608.1">
    <property type="nucleotide sequence ID" value="NZ_BJVR01000035.1"/>
</dbReference>
<comment type="similarity">
    <text evidence="5">Belongs to the 4-toluene sulfonate uptake permease (TSUP) (TC 2.A.102) family.</text>
</comment>
<dbReference type="EMBL" id="JOKM01000075">
    <property type="protein sequence ID" value="KGB22571.1"/>
    <property type="molecule type" value="Genomic_DNA"/>
</dbReference>
<dbReference type="AlphaFoldDB" id="A0A094ZJD9"/>
<evidence type="ECO:0000313" key="8">
    <source>
        <dbReference type="EMBL" id="OUI82896.1"/>
    </source>
</evidence>
<evidence type="ECO:0000256" key="1">
    <source>
        <dbReference type="ARBA" id="ARBA00004141"/>
    </source>
</evidence>
<reference evidence="8 10" key="2">
    <citation type="submission" date="2014-06" db="EMBL/GenBank/DDBJ databases">
        <authorList>
            <person name="Ju J."/>
            <person name="Zhang J."/>
        </authorList>
    </citation>
    <scope>NUCLEOTIDE SEQUENCE [LARGE SCALE GENOMIC DNA]</scope>
    <source>
        <strain evidence="8">DmW_042</strain>
    </source>
</reference>
<dbReference type="GO" id="GO:0005886">
    <property type="term" value="C:plasma membrane"/>
    <property type="evidence" value="ECO:0007669"/>
    <property type="project" value="UniProtKB-SubCell"/>
</dbReference>
<keyword evidence="2 5" id="KW-0812">Transmembrane</keyword>
<evidence type="ECO:0000256" key="2">
    <source>
        <dbReference type="ARBA" id="ARBA00022692"/>
    </source>
</evidence>
<evidence type="ECO:0000313" key="6">
    <source>
        <dbReference type="EMBL" id="GEL51426.1"/>
    </source>
</evidence>
<keyword evidence="9" id="KW-1185">Reference proteome</keyword>
<feature type="transmembrane region" description="Helical" evidence="5">
    <location>
        <begin position="235"/>
        <end position="254"/>
    </location>
</feature>